<dbReference type="InterPro" id="IPR000719">
    <property type="entry name" value="Prot_kinase_dom"/>
</dbReference>
<dbReference type="EMBL" id="BJCE01000252">
    <property type="protein sequence ID" value="GCL39416.1"/>
    <property type="molecule type" value="Genomic_DNA"/>
</dbReference>
<dbReference type="AlphaFoldDB" id="A0A480A6B2"/>
<dbReference type="GO" id="GO:0005524">
    <property type="term" value="F:ATP binding"/>
    <property type="evidence" value="ECO:0007669"/>
    <property type="project" value="UniProtKB-UniRule"/>
</dbReference>
<dbReference type="InterPro" id="IPR008629">
    <property type="entry name" value="GUN4-like"/>
</dbReference>
<sequence>MIIWQPEQQINNGRFIIQNILGTGGFGITYKALEPSTRKLYAIKTLNSTMQLREDFAEQQVKFINEALTIKGFDHKHILKVYEVIQEGQLFGVVMEYIDGVTLFKYVQNQGQLSENEALLYIDQIGQALEYIHNKGQLHRDIKPENILLRENKQEAVLIDFGLTRSLATKSMTNALTAGFAPIEQYRRKGNFGEHTDVYALAATLYYLLTADGLKKEGEICPVPATNRKYEDEPLPEPKHYNSRISQRVNNAILQGMEIEPGKRTATVLKLRENLGLVRTPPPNPLPVREVRTPLPNPLPAREEGGLKSDVGMDYSKLRDLLQAGKWKEADEETRRVMLAVAKREKEGWLDVEDIDNFPCADLRTIDQLWVKYSDGKFGFSVQKRIYQSLGGTREYNTEIWEKFGGKVGWIKGEKERVESRGIWEKLRNTWSDVWSQPVGSWLYYQNITFDKKAPEGHLPAGVGGMERILGYYQGGVGAIKETDVGWGGGVGYFGRVLKGRGVSLFYRVETCKL</sequence>
<keyword evidence="1" id="KW-0547">Nucleotide-binding</keyword>
<dbReference type="PROSITE" id="PS00107">
    <property type="entry name" value="PROTEIN_KINASE_ATP"/>
    <property type="match status" value="1"/>
</dbReference>
<dbReference type="InterPro" id="IPR017441">
    <property type="entry name" value="Protein_kinase_ATP_BS"/>
</dbReference>
<proteinExistence type="predicted"/>
<dbReference type="SUPFAM" id="SSF56112">
    <property type="entry name" value="Protein kinase-like (PK-like)"/>
    <property type="match status" value="1"/>
</dbReference>
<feature type="binding site" evidence="1">
    <location>
        <position position="44"/>
    </location>
    <ligand>
        <name>ATP</name>
        <dbReference type="ChEBI" id="CHEBI:30616"/>
    </ligand>
</feature>
<accession>A0A480A6B2</accession>
<dbReference type="Proteomes" id="UP000300142">
    <property type="component" value="Unassembled WGS sequence"/>
</dbReference>
<dbReference type="SUPFAM" id="SSF140869">
    <property type="entry name" value="GUN4-like"/>
    <property type="match status" value="1"/>
</dbReference>
<dbReference type="Pfam" id="PF05419">
    <property type="entry name" value="GUN4"/>
    <property type="match status" value="1"/>
</dbReference>
<dbReference type="PANTHER" id="PTHR24347">
    <property type="entry name" value="SERINE/THREONINE-PROTEIN KINASE"/>
    <property type="match status" value="1"/>
</dbReference>
<feature type="domain" description="Protein kinase" evidence="3">
    <location>
        <begin position="15"/>
        <end position="277"/>
    </location>
</feature>
<evidence type="ECO:0000313" key="4">
    <source>
        <dbReference type="EMBL" id="GCL39416.1"/>
    </source>
</evidence>
<dbReference type="Gene3D" id="1.10.510.10">
    <property type="entry name" value="Transferase(Phosphotransferase) domain 1"/>
    <property type="match status" value="1"/>
</dbReference>
<protein>
    <submittedName>
        <fullName evidence="4">Serine/threonine kinase</fullName>
    </submittedName>
</protein>
<dbReference type="RefSeq" id="WP_137668996.1">
    <property type="nucleotide sequence ID" value="NZ_BJCE01000252.1"/>
</dbReference>
<dbReference type="Gene3D" id="1.10.10.1770">
    <property type="entry name" value="Gun4-like"/>
    <property type="match status" value="1"/>
</dbReference>
<dbReference type="GO" id="GO:0004672">
    <property type="term" value="F:protein kinase activity"/>
    <property type="evidence" value="ECO:0007669"/>
    <property type="project" value="InterPro"/>
</dbReference>
<dbReference type="CDD" id="cd14014">
    <property type="entry name" value="STKc_PknB_like"/>
    <property type="match status" value="1"/>
</dbReference>
<comment type="caution">
    <text evidence="4">The sequence shown here is derived from an EMBL/GenBank/DDBJ whole genome shotgun (WGS) entry which is preliminary data.</text>
</comment>
<dbReference type="SMART" id="SM00220">
    <property type="entry name" value="S_TKc"/>
    <property type="match status" value="1"/>
</dbReference>
<gene>
    <name evidence="4" type="ORF">SR1949_45420</name>
</gene>
<dbReference type="CDD" id="cd16383">
    <property type="entry name" value="GUN4"/>
    <property type="match status" value="1"/>
</dbReference>
<organism evidence="4 5">
    <name type="scientific">Sphaerospermopsis reniformis</name>
    <dbReference type="NCBI Taxonomy" id="531300"/>
    <lineage>
        <taxon>Bacteria</taxon>
        <taxon>Bacillati</taxon>
        <taxon>Cyanobacteriota</taxon>
        <taxon>Cyanophyceae</taxon>
        <taxon>Nostocales</taxon>
        <taxon>Aphanizomenonaceae</taxon>
        <taxon>Sphaerospermopsis</taxon>
    </lineage>
</organism>
<dbReference type="InterPro" id="IPR011009">
    <property type="entry name" value="Kinase-like_dom_sf"/>
</dbReference>
<dbReference type="PROSITE" id="PS50011">
    <property type="entry name" value="PROTEIN_KINASE_DOM"/>
    <property type="match status" value="1"/>
</dbReference>
<name>A0A480A6B2_9CYAN</name>
<keyword evidence="1" id="KW-0067">ATP-binding</keyword>
<evidence type="ECO:0000256" key="2">
    <source>
        <dbReference type="SAM" id="MobiDB-lite"/>
    </source>
</evidence>
<evidence type="ECO:0000259" key="3">
    <source>
        <dbReference type="PROSITE" id="PS50011"/>
    </source>
</evidence>
<keyword evidence="5" id="KW-1185">Reference proteome</keyword>
<dbReference type="Pfam" id="PF00069">
    <property type="entry name" value="Pkinase"/>
    <property type="match status" value="1"/>
</dbReference>
<reference evidence="5" key="1">
    <citation type="submission" date="2019-02" db="EMBL/GenBank/DDBJ databases">
        <title>Draft genome sequence of Sphaerospermopsis reniformis NIES-1949.</title>
        <authorList>
            <person name="Yamaguchi H."/>
            <person name="Suzuki S."/>
            <person name="Kawachi M."/>
        </authorList>
    </citation>
    <scope>NUCLEOTIDE SEQUENCE [LARGE SCALE GENOMIC DNA]</scope>
    <source>
        <strain evidence="5">NIES-1949</strain>
    </source>
</reference>
<keyword evidence="4" id="KW-0418">Kinase</keyword>
<keyword evidence="4" id="KW-0808">Transferase</keyword>
<dbReference type="InterPro" id="IPR037215">
    <property type="entry name" value="GUN4-like_sf"/>
</dbReference>
<evidence type="ECO:0000313" key="5">
    <source>
        <dbReference type="Proteomes" id="UP000300142"/>
    </source>
</evidence>
<evidence type="ECO:0000256" key="1">
    <source>
        <dbReference type="PROSITE-ProRule" id="PRU10141"/>
    </source>
</evidence>
<dbReference type="Gene3D" id="1.25.40.620">
    <property type="match status" value="1"/>
</dbReference>
<feature type="region of interest" description="Disordered" evidence="2">
    <location>
        <begin position="280"/>
        <end position="307"/>
    </location>
</feature>